<dbReference type="Pfam" id="PF00847">
    <property type="entry name" value="AP2"/>
    <property type="match status" value="1"/>
</dbReference>
<evidence type="ECO:0000256" key="8">
    <source>
        <dbReference type="SAM" id="MobiDB-lite"/>
    </source>
</evidence>
<evidence type="ECO:0000256" key="7">
    <source>
        <dbReference type="ARBA" id="ARBA00023242"/>
    </source>
</evidence>
<dbReference type="SUPFAM" id="SSF54171">
    <property type="entry name" value="DNA-binding domain"/>
    <property type="match status" value="1"/>
</dbReference>
<evidence type="ECO:0000256" key="1">
    <source>
        <dbReference type="ARBA" id="ARBA00004123"/>
    </source>
</evidence>
<dbReference type="InterPro" id="IPR044808">
    <property type="entry name" value="ERF_plant"/>
</dbReference>
<organism evidence="10 11">
    <name type="scientific">Nepenthes gracilis</name>
    <name type="common">Slender pitcher plant</name>
    <dbReference type="NCBI Taxonomy" id="150966"/>
    <lineage>
        <taxon>Eukaryota</taxon>
        <taxon>Viridiplantae</taxon>
        <taxon>Streptophyta</taxon>
        <taxon>Embryophyta</taxon>
        <taxon>Tracheophyta</taxon>
        <taxon>Spermatophyta</taxon>
        <taxon>Magnoliopsida</taxon>
        <taxon>eudicotyledons</taxon>
        <taxon>Gunneridae</taxon>
        <taxon>Pentapetalae</taxon>
        <taxon>Caryophyllales</taxon>
        <taxon>Nepenthaceae</taxon>
        <taxon>Nepenthes</taxon>
    </lineage>
</organism>
<evidence type="ECO:0000256" key="6">
    <source>
        <dbReference type="ARBA" id="ARBA00023163"/>
    </source>
</evidence>
<feature type="compositionally biased region" description="Basic and acidic residues" evidence="8">
    <location>
        <begin position="271"/>
        <end position="305"/>
    </location>
</feature>
<keyword evidence="4" id="KW-0238">DNA-binding</keyword>
<dbReference type="GO" id="GO:0003700">
    <property type="term" value="F:DNA-binding transcription factor activity"/>
    <property type="evidence" value="ECO:0007669"/>
    <property type="project" value="InterPro"/>
</dbReference>
<accession>A0AAD3Y645</accession>
<dbReference type="EMBL" id="BSYO01000035">
    <property type="protein sequence ID" value="GMH28920.1"/>
    <property type="molecule type" value="Genomic_DNA"/>
</dbReference>
<dbReference type="AlphaFoldDB" id="A0AAD3Y645"/>
<reference evidence="10" key="1">
    <citation type="submission" date="2023-05" db="EMBL/GenBank/DDBJ databases">
        <title>Nepenthes gracilis genome sequencing.</title>
        <authorList>
            <person name="Fukushima K."/>
        </authorList>
    </citation>
    <scope>NUCLEOTIDE SEQUENCE</scope>
    <source>
        <strain evidence="10">SING2019-196</strain>
    </source>
</reference>
<dbReference type="InterPro" id="IPR016177">
    <property type="entry name" value="DNA-bd_dom_sf"/>
</dbReference>
<evidence type="ECO:0000313" key="11">
    <source>
        <dbReference type="Proteomes" id="UP001279734"/>
    </source>
</evidence>
<dbReference type="PANTHER" id="PTHR31190">
    <property type="entry name" value="DNA-BINDING DOMAIN"/>
    <property type="match status" value="1"/>
</dbReference>
<sequence>MAAADEAKALEFIRHHLLTELSPVANFIRSDIIGMDSINFSPNQCGSGPRPGDSSSFSSSICSRTSSSASTIHLPECLRTEEAHNNDMFSFVANSVAAENSFSGMFNFEQNDMVSCEPNDIKISEFEAKPKSEVIDLTSPKTSNSSPKSRFKQRMPSMKISVPPTEEKFEWIEFVESSQQLAKENAPEIEQRRHYRGVRQRPWGKFAAEIRDPNRRGFRVWLGTFNTAVEAAKAYDRAAFKLRGSKAILNFPLEAGKSPVSVAPCGRKRNREAEREEEDKAREKLVKREKSPEREERDRNTREEVCPLTPSNWTAVWDLDGKDMTGIFNVPPLSPLSPHPPLGYSQLAVM</sequence>
<evidence type="ECO:0000256" key="2">
    <source>
        <dbReference type="ARBA" id="ARBA00022745"/>
    </source>
</evidence>
<keyword evidence="7" id="KW-0539">Nucleus</keyword>
<dbReference type="InterPro" id="IPR001471">
    <property type="entry name" value="AP2/ERF_dom"/>
</dbReference>
<evidence type="ECO:0000256" key="5">
    <source>
        <dbReference type="ARBA" id="ARBA00023159"/>
    </source>
</evidence>
<comment type="caution">
    <text evidence="10">The sequence shown here is derived from an EMBL/GenBank/DDBJ whole genome shotgun (WGS) entry which is preliminary data.</text>
</comment>
<keyword evidence="11" id="KW-1185">Reference proteome</keyword>
<proteinExistence type="predicted"/>
<keyword evidence="2" id="KW-0936">Ethylene signaling pathway</keyword>
<dbReference type="CDD" id="cd00018">
    <property type="entry name" value="AP2"/>
    <property type="match status" value="1"/>
</dbReference>
<comment type="subcellular location">
    <subcellularLocation>
        <location evidence="1">Nucleus</location>
    </subcellularLocation>
</comment>
<dbReference type="InterPro" id="IPR036955">
    <property type="entry name" value="AP2/ERF_dom_sf"/>
</dbReference>
<keyword evidence="3" id="KW-0805">Transcription regulation</keyword>
<gene>
    <name evidence="10" type="ORF">Nepgr_030763</name>
</gene>
<name>A0AAD3Y645_NEPGR</name>
<evidence type="ECO:0000256" key="4">
    <source>
        <dbReference type="ARBA" id="ARBA00023125"/>
    </source>
</evidence>
<evidence type="ECO:0000313" key="10">
    <source>
        <dbReference type="EMBL" id="GMH28920.1"/>
    </source>
</evidence>
<feature type="region of interest" description="Disordered" evidence="8">
    <location>
        <begin position="260"/>
        <end position="305"/>
    </location>
</feature>
<dbReference type="GO" id="GO:0000976">
    <property type="term" value="F:transcription cis-regulatory region binding"/>
    <property type="evidence" value="ECO:0007669"/>
    <property type="project" value="UniProtKB-ARBA"/>
</dbReference>
<keyword evidence="6" id="KW-0804">Transcription</keyword>
<dbReference type="GO" id="GO:0009873">
    <property type="term" value="P:ethylene-activated signaling pathway"/>
    <property type="evidence" value="ECO:0007669"/>
    <property type="project" value="UniProtKB-KW"/>
</dbReference>
<dbReference type="GO" id="GO:0006950">
    <property type="term" value="P:response to stress"/>
    <property type="evidence" value="ECO:0007669"/>
    <property type="project" value="UniProtKB-ARBA"/>
</dbReference>
<dbReference type="FunFam" id="3.30.730.10:FF:000001">
    <property type="entry name" value="Ethylene-responsive transcription factor 2"/>
    <property type="match status" value="1"/>
</dbReference>
<keyword evidence="5" id="KW-0010">Activator</keyword>
<protein>
    <recommendedName>
        <fullName evidence="9">AP2/ERF domain-containing protein</fullName>
    </recommendedName>
</protein>
<dbReference type="PRINTS" id="PR00367">
    <property type="entry name" value="ETHRSPELEMNT"/>
</dbReference>
<dbReference type="SMART" id="SM00380">
    <property type="entry name" value="AP2"/>
    <property type="match status" value="1"/>
</dbReference>
<dbReference type="GO" id="GO:0005634">
    <property type="term" value="C:nucleus"/>
    <property type="evidence" value="ECO:0007669"/>
    <property type="project" value="UniProtKB-SubCell"/>
</dbReference>
<evidence type="ECO:0000256" key="3">
    <source>
        <dbReference type="ARBA" id="ARBA00023015"/>
    </source>
</evidence>
<feature type="domain" description="AP2/ERF" evidence="9">
    <location>
        <begin position="194"/>
        <end position="252"/>
    </location>
</feature>
<dbReference type="Proteomes" id="UP001279734">
    <property type="component" value="Unassembled WGS sequence"/>
</dbReference>
<dbReference type="PANTHER" id="PTHR31190:SF499">
    <property type="entry name" value="ETHYLENE-RESPONSIVE TRANSCRIPTION FACTOR ERF105"/>
    <property type="match status" value="1"/>
</dbReference>
<dbReference type="PROSITE" id="PS51032">
    <property type="entry name" value="AP2_ERF"/>
    <property type="match status" value="1"/>
</dbReference>
<dbReference type="Gene3D" id="3.30.730.10">
    <property type="entry name" value="AP2/ERF domain"/>
    <property type="match status" value="1"/>
</dbReference>
<evidence type="ECO:0000259" key="9">
    <source>
        <dbReference type="PROSITE" id="PS51032"/>
    </source>
</evidence>